<gene>
    <name evidence="11" type="ORF">BN7_185</name>
</gene>
<reference evidence="11 12" key="1">
    <citation type="journal article" date="2012" name="Eukaryot. Cell">
        <title>Draft genome sequence of Wickerhamomyces ciferrii NRRL Y-1031 F-60-10.</title>
        <authorList>
            <person name="Schneider J."/>
            <person name="Andrea H."/>
            <person name="Blom J."/>
            <person name="Jaenicke S."/>
            <person name="Ruckert C."/>
            <person name="Schorsch C."/>
            <person name="Szczepanowski R."/>
            <person name="Farwick M."/>
            <person name="Goesmann A."/>
            <person name="Puhler A."/>
            <person name="Schaffer S."/>
            <person name="Tauch A."/>
            <person name="Kohler T."/>
            <person name="Brinkrolf K."/>
        </authorList>
    </citation>
    <scope>NUCLEOTIDE SEQUENCE [LARGE SCALE GENOMIC DNA]</scope>
    <source>
        <strain evidence="12">ATCC 14091 / BCRC 22168 / CBS 111 / JCM 3599 / NBRC 0793 / NRRL Y-1031 F-60-10</strain>
    </source>
</reference>
<evidence type="ECO:0000256" key="6">
    <source>
        <dbReference type="ARBA" id="ARBA00023186"/>
    </source>
</evidence>
<dbReference type="HOGENOM" id="CLU_044760_0_0_1"/>
<dbReference type="AlphaFoldDB" id="K0KCM9"/>
<proteinExistence type="inferred from homology"/>
<protein>
    <recommendedName>
        <fullName evidence="3">DNA mismatch repair protein HSM3</fullName>
    </recommendedName>
</protein>
<evidence type="ECO:0000313" key="11">
    <source>
        <dbReference type="EMBL" id="CCH40651.1"/>
    </source>
</evidence>
<evidence type="ECO:0000256" key="2">
    <source>
        <dbReference type="ARBA" id="ARBA00006823"/>
    </source>
</evidence>
<comment type="function">
    <text evidence="8">Involved in DNA mismatch repair in slow-growing cells. Acts as a chaperone during the assembly of the 26S proteasome, specifically of the base subcomplex of the 19S regulatory complex (RC).</text>
</comment>
<keyword evidence="12" id="KW-1185">Reference proteome</keyword>
<dbReference type="InterPro" id="IPR041335">
    <property type="entry name" value="HSM3_N"/>
</dbReference>
<evidence type="ECO:0000259" key="9">
    <source>
        <dbReference type="Pfam" id="PF18794"/>
    </source>
</evidence>
<organism evidence="11 12">
    <name type="scientific">Wickerhamomyces ciferrii (strain ATCC 14091 / BCRC 22168 / CBS 111 / JCM 3599 / NBRC 0793 / NRRL Y-1031 F-60-10)</name>
    <name type="common">Yeast</name>
    <name type="synonym">Pichia ciferrii</name>
    <dbReference type="NCBI Taxonomy" id="1206466"/>
    <lineage>
        <taxon>Eukaryota</taxon>
        <taxon>Fungi</taxon>
        <taxon>Dikarya</taxon>
        <taxon>Ascomycota</taxon>
        <taxon>Saccharomycotina</taxon>
        <taxon>Saccharomycetes</taxon>
        <taxon>Phaffomycetales</taxon>
        <taxon>Wickerhamomycetaceae</taxon>
        <taxon>Wickerhamomyces</taxon>
    </lineage>
</organism>
<evidence type="ECO:0000256" key="3">
    <source>
        <dbReference type="ARBA" id="ARBA00019167"/>
    </source>
</evidence>
<evidence type="ECO:0000313" key="12">
    <source>
        <dbReference type="Proteomes" id="UP000009328"/>
    </source>
</evidence>
<dbReference type="Gene3D" id="1.25.10.50">
    <property type="match status" value="1"/>
</dbReference>
<evidence type="ECO:0000259" key="10">
    <source>
        <dbReference type="Pfam" id="PF18795"/>
    </source>
</evidence>
<dbReference type="FunCoup" id="K0KCM9">
    <property type="interactions" value="128"/>
</dbReference>
<dbReference type="STRING" id="1206466.K0KCM9"/>
<dbReference type="InterPro" id="IPR040752">
    <property type="entry name" value="HSM3_C"/>
</dbReference>
<comment type="similarity">
    <text evidence="2">Belongs to the proteasome subunit S5B/HSM3 family.</text>
</comment>
<dbReference type="GO" id="GO:0005737">
    <property type="term" value="C:cytoplasm"/>
    <property type="evidence" value="ECO:0007669"/>
    <property type="project" value="UniProtKB-SubCell"/>
</dbReference>
<keyword evidence="6" id="KW-0143">Chaperone</keyword>
<dbReference type="InParanoid" id="K0KCM9"/>
<feature type="domain" description="DNA mismatch repair protein HSM3 C-terminal" evidence="9">
    <location>
        <begin position="299"/>
        <end position="459"/>
    </location>
</feature>
<dbReference type="EMBL" id="CAIF01000002">
    <property type="protein sequence ID" value="CCH40651.1"/>
    <property type="molecule type" value="Genomic_DNA"/>
</dbReference>
<dbReference type="Gene3D" id="1.25.40.580">
    <property type="match status" value="1"/>
</dbReference>
<dbReference type="GO" id="GO:0006281">
    <property type="term" value="P:DNA repair"/>
    <property type="evidence" value="ECO:0007669"/>
    <property type="project" value="UniProtKB-KW"/>
</dbReference>
<keyword evidence="4" id="KW-0963">Cytoplasm</keyword>
<evidence type="ECO:0000256" key="4">
    <source>
        <dbReference type="ARBA" id="ARBA00022490"/>
    </source>
</evidence>
<evidence type="ECO:0000256" key="5">
    <source>
        <dbReference type="ARBA" id="ARBA00022763"/>
    </source>
</evidence>
<name>K0KCM9_WICCF</name>
<keyword evidence="7" id="KW-0234">DNA repair</keyword>
<evidence type="ECO:0000256" key="1">
    <source>
        <dbReference type="ARBA" id="ARBA00004496"/>
    </source>
</evidence>
<dbReference type="Proteomes" id="UP000009328">
    <property type="component" value="Unassembled WGS sequence"/>
</dbReference>
<keyword evidence="5" id="KW-0227">DNA damage</keyword>
<evidence type="ECO:0000256" key="7">
    <source>
        <dbReference type="ARBA" id="ARBA00023204"/>
    </source>
</evidence>
<feature type="domain" description="DNA mismatch repair protein HSM3 N-terminal" evidence="10">
    <location>
        <begin position="16"/>
        <end position="243"/>
    </location>
</feature>
<comment type="subcellular location">
    <subcellularLocation>
        <location evidence="1">Cytoplasm</location>
    </subcellularLocation>
</comment>
<dbReference type="Pfam" id="PF18795">
    <property type="entry name" value="HSM3_N"/>
    <property type="match status" value="1"/>
</dbReference>
<comment type="caution">
    <text evidence="11">The sequence shown here is derived from an EMBL/GenBank/DDBJ whole genome shotgun (WGS) entry which is preliminary data.</text>
</comment>
<evidence type="ECO:0000256" key="8">
    <source>
        <dbReference type="ARBA" id="ARBA00024671"/>
    </source>
</evidence>
<dbReference type="Pfam" id="PF18794">
    <property type="entry name" value="HSM3_C"/>
    <property type="match status" value="1"/>
</dbReference>
<accession>K0KCM9</accession>
<sequence length="467" mass="53277">MSSDRNIELQTRLQEHLLKVNVSEVDDLDTKLIDDFISIATIDKTIHHDQNQIKDLLLAIIDILHNNSLDIDYNKVIGLLDAVLIGLDFETVIDLFKLDLIVEALHSPNENLQILAMKVSAKASPPDILSNTEIIPKAVELLSIKDSSIKLVNEIEKSIGTLVSGELIRRRLLSGNVESKLLGIKESNDTTVKSRLLDLLIHVLPLVKEQEINPILYKFTKFTEDNDILYTLNLIRFYTEILDIVDSSLEKYWLLVNIEDQINIIGKLYAERSTNSDIEYFAVTELSLFFKKLSLISPSLFETLDNKFVKIGKNDHFLLATLNASYLGSKHQSILKQLPLNINNISIFRNLISDPTSFNSVKDEITTNKLLKLPYVELFAILSKLAQYNYSAKLLLQELPQVMNKVIEGRNVSEPESYELRKLTIENLLQQSDEDLEIWKSPLQREYYTITHGHPLQSQALVQDTQL</sequence>
<dbReference type="eggNOG" id="ENOG502QWEK">
    <property type="taxonomic scope" value="Eukaryota"/>
</dbReference>